<dbReference type="GO" id="GO:0016757">
    <property type="term" value="F:glycosyltransferase activity"/>
    <property type="evidence" value="ECO:0007669"/>
    <property type="project" value="UniProtKB-KW"/>
</dbReference>
<feature type="transmembrane region" description="Helical" evidence="6">
    <location>
        <begin position="22"/>
        <end position="42"/>
    </location>
</feature>
<name>A0AA88RR24_9ASTE</name>
<evidence type="ECO:0000259" key="7">
    <source>
        <dbReference type="Pfam" id="PF03016"/>
    </source>
</evidence>
<dbReference type="Proteomes" id="UP001187471">
    <property type="component" value="Unassembled WGS sequence"/>
</dbReference>
<evidence type="ECO:0000256" key="2">
    <source>
        <dbReference type="ARBA" id="ARBA00010271"/>
    </source>
</evidence>
<sequence>MGDFKKGVFSWWKACTSGSSKLVLYLVVPLVVVSGFVGLLGTNSSNLGFDFRYYTRIWSFSGGGRSSVFSSSSTATEGPVAPPEKRLDLLPRVVGGGRREEALSPDNIVNRSSAPPLAVEAIETPPHVVTNKEESLNITADETHIIPSLNQSHDFPIDVKIRKEYTSLDRLEAGLGRARAAIRDAKNGHRLNDSDYVPTGPMYWNPSVFHRSYLEMEKQFKVFVYEEGEPPVFHNGPCKSIYAMEGNFIYHMETTKFRTRDPDKAHVYFLPISVTAIVHFVYERESHDWHPMKKTVKDYVNLLAGKYSYWNRSLGADHFMLACHDWGPELSGAVPDLYKNSIRALCNANTSEGFKPSKDVSFPEILLPGGTMKGLLGGPSPSHRPILVFFAGGLHGPIRPILLEHWENKDDEVQVHKYLPKGVSYYDMLRKSKYCICPSGYEVASPRMVEALYTGCVPVLIKDHYVPPFSDVLNWKSFSVEIPVKDIPNMKNILTRISSRQYIRLQRRGQQVRRHFEVNLPPKRYDVFHMILHSVWLRRLNIRVHGVDES</sequence>
<dbReference type="Gene3D" id="3.40.50.2000">
    <property type="entry name" value="Glycogen Phosphorylase B"/>
    <property type="match status" value="1"/>
</dbReference>
<dbReference type="InterPro" id="IPR004263">
    <property type="entry name" value="Exostosin"/>
</dbReference>
<organism evidence="8 9">
    <name type="scientific">Escallonia rubra</name>
    <dbReference type="NCBI Taxonomy" id="112253"/>
    <lineage>
        <taxon>Eukaryota</taxon>
        <taxon>Viridiplantae</taxon>
        <taxon>Streptophyta</taxon>
        <taxon>Embryophyta</taxon>
        <taxon>Tracheophyta</taxon>
        <taxon>Spermatophyta</taxon>
        <taxon>Magnoliopsida</taxon>
        <taxon>eudicotyledons</taxon>
        <taxon>Gunneridae</taxon>
        <taxon>Pentapetalae</taxon>
        <taxon>asterids</taxon>
        <taxon>campanulids</taxon>
        <taxon>Escalloniales</taxon>
        <taxon>Escalloniaceae</taxon>
        <taxon>Escallonia</taxon>
    </lineage>
</organism>
<keyword evidence="6" id="KW-0472">Membrane</keyword>
<comment type="caution">
    <text evidence="8">The sequence shown here is derived from an EMBL/GenBank/DDBJ whole genome shotgun (WGS) entry which is preliminary data.</text>
</comment>
<keyword evidence="6" id="KW-0812">Transmembrane</keyword>
<comment type="similarity">
    <text evidence="2">Belongs to the glycosyltransferase 47 family.</text>
</comment>
<gene>
    <name evidence="8" type="ORF">RJ640_017253</name>
</gene>
<protein>
    <recommendedName>
        <fullName evidence="7">Exostosin GT47 domain-containing protein</fullName>
    </recommendedName>
</protein>
<keyword evidence="6" id="KW-1133">Transmembrane helix</keyword>
<keyword evidence="5" id="KW-0333">Golgi apparatus</keyword>
<evidence type="ECO:0000256" key="5">
    <source>
        <dbReference type="ARBA" id="ARBA00023034"/>
    </source>
</evidence>
<proteinExistence type="inferred from homology"/>
<evidence type="ECO:0000313" key="8">
    <source>
        <dbReference type="EMBL" id="KAK2987516.1"/>
    </source>
</evidence>
<accession>A0AA88RR24</accession>
<dbReference type="GO" id="GO:0000139">
    <property type="term" value="C:Golgi membrane"/>
    <property type="evidence" value="ECO:0007669"/>
    <property type="project" value="UniProtKB-SubCell"/>
</dbReference>
<dbReference type="EMBL" id="JAVXUO010000979">
    <property type="protein sequence ID" value="KAK2987516.1"/>
    <property type="molecule type" value="Genomic_DNA"/>
</dbReference>
<evidence type="ECO:0000256" key="4">
    <source>
        <dbReference type="ARBA" id="ARBA00022968"/>
    </source>
</evidence>
<dbReference type="InterPro" id="IPR040911">
    <property type="entry name" value="Exostosin_GT47"/>
</dbReference>
<dbReference type="AlphaFoldDB" id="A0AA88RR24"/>
<dbReference type="PANTHER" id="PTHR11062:SF207">
    <property type="entry name" value="OS07G0188700 PROTEIN"/>
    <property type="match status" value="1"/>
</dbReference>
<comment type="subcellular location">
    <subcellularLocation>
        <location evidence="1">Golgi apparatus membrane</location>
        <topology evidence="1">Single-pass type II membrane protein</topology>
    </subcellularLocation>
</comment>
<dbReference type="Pfam" id="PF03016">
    <property type="entry name" value="Exostosin_GT47"/>
    <property type="match status" value="1"/>
</dbReference>
<keyword evidence="3" id="KW-0808">Transferase</keyword>
<keyword evidence="3" id="KW-0328">Glycosyltransferase</keyword>
<feature type="domain" description="Exostosin GT47" evidence="7">
    <location>
        <begin position="217"/>
        <end position="496"/>
    </location>
</feature>
<keyword evidence="9" id="KW-1185">Reference proteome</keyword>
<evidence type="ECO:0000313" key="9">
    <source>
        <dbReference type="Proteomes" id="UP001187471"/>
    </source>
</evidence>
<reference evidence="8" key="1">
    <citation type="submission" date="2022-12" db="EMBL/GenBank/DDBJ databases">
        <title>Draft genome assemblies for two species of Escallonia (Escalloniales).</title>
        <authorList>
            <person name="Chanderbali A."/>
            <person name="Dervinis C."/>
            <person name="Anghel I."/>
            <person name="Soltis D."/>
            <person name="Soltis P."/>
            <person name="Zapata F."/>
        </authorList>
    </citation>
    <scope>NUCLEOTIDE SEQUENCE</scope>
    <source>
        <strain evidence="8">UCBG92.1500</strain>
        <tissue evidence="8">Leaf</tissue>
    </source>
</reference>
<evidence type="ECO:0000256" key="1">
    <source>
        <dbReference type="ARBA" id="ARBA00004323"/>
    </source>
</evidence>
<dbReference type="PANTHER" id="PTHR11062">
    <property type="entry name" value="EXOSTOSIN HEPARAN SULFATE GLYCOSYLTRANSFERASE -RELATED"/>
    <property type="match status" value="1"/>
</dbReference>
<evidence type="ECO:0000256" key="3">
    <source>
        <dbReference type="ARBA" id="ARBA00022676"/>
    </source>
</evidence>
<keyword evidence="4" id="KW-0735">Signal-anchor</keyword>
<evidence type="ECO:0000256" key="6">
    <source>
        <dbReference type="SAM" id="Phobius"/>
    </source>
</evidence>